<sequence>MYIKDPRARTPNNLTLTGIKGGPLLFFRSTKPFDIAITKSEIIALCCEKVLYDDNTEAAVRVAAIDRNFKIIIHQTQLGDS</sequence>
<dbReference type="Proteomes" id="UP001642260">
    <property type="component" value="Unassembled WGS sequence"/>
</dbReference>
<dbReference type="EMBL" id="CAKOAT010804042">
    <property type="protein sequence ID" value="CAH8388541.1"/>
    <property type="molecule type" value="Genomic_DNA"/>
</dbReference>
<gene>
    <name evidence="1" type="ORF">ERUC_LOCUS41024</name>
</gene>
<keyword evidence="2" id="KW-1185">Reference proteome</keyword>
<dbReference type="AlphaFoldDB" id="A0ABC8LXF6"/>
<name>A0ABC8LXF6_ERUVS</name>
<evidence type="ECO:0000313" key="1">
    <source>
        <dbReference type="EMBL" id="CAH8388541.1"/>
    </source>
</evidence>
<organism evidence="1 2">
    <name type="scientific">Eruca vesicaria subsp. sativa</name>
    <name type="common">Garden rocket</name>
    <name type="synonym">Eruca sativa</name>
    <dbReference type="NCBI Taxonomy" id="29727"/>
    <lineage>
        <taxon>Eukaryota</taxon>
        <taxon>Viridiplantae</taxon>
        <taxon>Streptophyta</taxon>
        <taxon>Embryophyta</taxon>
        <taxon>Tracheophyta</taxon>
        <taxon>Spermatophyta</taxon>
        <taxon>Magnoliopsida</taxon>
        <taxon>eudicotyledons</taxon>
        <taxon>Gunneridae</taxon>
        <taxon>Pentapetalae</taxon>
        <taxon>rosids</taxon>
        <taxon>malvids</taxon>
        <taxon>Brassicales</taxon>
        <taxon>Brassicaceae</taxon>
        <taxon>Brassiceae</taxon>
        <taxon>Eruca</taxon>
    </lineage>
</organism>
<accession>A0ABC8LXF6</accession>
<protein>
    <submittedName>
        <fullName evidence="1">Uncharacterized protein</fullName>
    </submittedName>
</protein>
<proteinExistence type="predicted"/>
<reference evidence="1 2" key="1">
    <citation type="submission" date="2022-03" db="EMBL/GenBank/DDBJ databases">
        <authorList>
            <person name="Macdonald S."/>
            <person name="Ahmed S."/>
            <person name="Newling K."/>
        </authorList>
    </citation>
    <scope>NUCLEOTIDE SEQUENCE [LARGE SCALE GENOMIC DNA]</scope>
</reference>
<comment type="caution">
    <text evidence="1">The sequence shown here is derived from an EMBL/GenBank/DDBJ whole genome shotgun (WGS) entry which is preliminary data.</text>
</comment>
<evidence type="ECO:0000313" key="2">
    <source>
        <dbReference type="Proteomes" id="UP001642260"/>
    </source>
</evidence>